<keyword evidence="2" id="KW-0521">NADP</keyword>
<keyword evidence="3" id="KW-0732">Signal</keyword>
<dbReference type="InterPro" id="IPR008030">
    <property type="entry name" value="NmrA-like"/>
</dbReference>
<evidence type="ECO:0000313" key="6">
    <source>
        <dbReference type="Proteomes" id="UP000313359"/>
    </source>
</evidence>
<dbReference type="STRING" id="1328759.A0A5C2SJB0"/>
<evidence type="ECO:0000313" key="5">
    <source>
        <dbReference type="EMBL" id="RPD63751.1"/>
    </source>
</evidence>
<feature type="domain" description="NmrA-like" evidence="4">
    <location>
        <begin position="5"/>
        <end position="265"/>
    </location>
</feature>
<feature type="chain" id="PRO_5022994666" evidence="3">
    <location>
        <begin position="19"/>
        <end position="358"/>
    </location>
</feature>
<dbReference type="Gene3D" id="3.40.50.720">
    <property type="entry name" value="NAD(P)-binding Rossmann-like Domain"/>
    <property type="match status" value="1"/>
</dbReference>
<name>A0A5C2SJB0_9APHY</name>
<dbReference type="CDD" id="cd05251">
    <property type="entry name" value="NmrA_like_SDR_a"/>
    <property type="match status" value="1"/>
</dbReference>
<dbReference type="InterPro" id="IPR051164">
    <property type="entry name" value="NmrA-like_oxidored"/>
</dbReference>
<evidence type="ECO:0000256" key="3">
    <source>
        <dbReference type="SAM" id="SignalP"/>
    </source>
</evidence>
<keyword evidence="6" id="KW-1185">Reference proteome</keyword>
<organism evidence="5 6">
    <name type="scientific">Lentinus tigrinus ALCF2SS1-6</name>
    <dbReference type="NCBI Taxonomy" id="1328759"/>
    <lineage>
        <taxon>Eukaryota</taxon>
        <taxon>Fungi</taxon>
        <taxon>Dikarya</taxon>
        <taxon>Basidiomycota</taxon>
        <taxon>Agaricomycotina</taxon>
        <taxon>Agaricomycetes</taxon>
        <taxon>Polyporales</taxon>
        <taxon>Polyporaceae</taxon>
        <taxon>Lentinus</taxon>
    </lineage>
</organism>
<protein>
    <submittedName>
        <fullName evidence="5">NmrA-family protein</fullName>
    </submittedName>
</protein>
<evidence type="ECO:0000256" key="2">
    <source>
        <dbReference type="ARBA" id="ARBA00022857"/>
    </source>
</evidence>
<comment type="similarity">
    <text evidence="1">Belongs to the NmrA-type oxidoreductase family.</text>
</comment>
<dbReference type="Gene3D" id="3.90.25.10">
    <property type="entry name" value="UDP-galactose 4-epimerase, domain 1"/>
    <property type="match status" value="1"/>
</dbReference>
<dbReference type="EMBL" id="ML122255">
    <property type="protein sequence ID" value="RPD63751.1"/>
    <property type="molecule type" value="Genomic_DNA"/>
</dbReference>
<gene>
    <name evidence="5" type="ORF">L227DRAFT_496583</name>
</gene>
<dbReference type="SUPFAM" id="SSF51735">
    <property type="entry name" value="NAD(P)-binding Rossmann-fold domains"/>
    <property type="match status" value="1"/>
</dbReference>
<accession>A0A5C2SJB0</accession>
<dbReference type="AlphaFoldDB" id="A0A5C2SJB0"/>
<dbReference type="PANTHER" id="PTHR42748:SF14">
    <property type="entry name" value="SNOAL-LIKE DOMAIN-CONTAINING PROTEIN"/>
    <property type="match status" value="1"/>
</dbReference>
<dbReference type="InterPro" id="IPR036291">
    <property type="entry name" value="NAD(P)-bd_dom_sf"/>
</dbReference>
<evidence type="ECO:0000259" key="4">
    <source>
        <dbReference type="Pfam" id="PF05368"/>
    </source>
</evidence>
<dbReference type="PANTHER" id="PTHR42748">
    <property type="entry name" value="NITROGEN METABOLITE REPRESSION PROTEIN NMRA FAMILY MEMBER"/>
    <property type="match status" value="1"/>
</dbReference>
<dbReference type="OrthoDB" id="300709at2759"/>
<feature type="signal peptide" evidence="3">
    <location>
        <begin position="1"/>
        <end position="18"/>
    </location>
</feature>
<dbReference type="Proteomes" id="UP000313359">
    <property type="component" value="Unassembled WGS sequence"/>
</dbReference>
<sequence>MSQSHKLILVIGATGAQGLAVIDALLAPGADGSSSPYSVRALTRNPQGTRAQELASKGVEVVQGNIDDLPSVLAALEGAYGAYVNTDSFTIGQVKEVFAGIRIFELAKQAGTVKHYVWSSLDNVFKKSGFDPKYYAEHYTGKCRVADWMRAQDSVVNDNDMSWSILTTGPYMDMLNMGIFGPLKARPDGTHVFASPVGAGHVPMIALQDLGFFARYIFDNRAATSRQELEIASDWVDWDYLVKTFTKVTGKKAEYSPVSIDDWMALFLNTDQSLANEQRRGDGTTTWRENFTRWWHLYRDDVIQRDFTRLRRIHSDLLTLEAWMRTNGYTGEIRGDLLKNDVDGKGGVRPNVEKIAQL</sequence>
<proteinExistence type="inferred from homology"/>
<dbReference type="GO" id="GO:0005634">
    <property type="term" value="C:nucleus"/>
    <property type="evidence" value="ECO:0007669"/>
    <property type="project" value="TreeGrafter"/>
</dbReference>
<dbReference type="Pfam" id="PF05368">
    <property type="entry name" value="NmrA"/>
    <property type="match status" value="1"/>
</dbReference>
<reference evidence="5" key="1">
    <citation type="journal article" date="2018" name="Genome Biol. Evol.">
        <title>Genomics and development of Lentinus tigrinus, a white-rot wood-decaying mushroom with dimorphic fruiting bodies.</title>
        <authorList>
            <person name="Wu B."/>
            <person name="Xu Z."/>
            <person name="Knudson A."/>
            <person name="Carlson A."/>
            <person name="Chen N."/>
            <person name="Kovaka S."/>
            <person name="LaButti K."/>
            <person name="Lipzen A."/>
            <person name="Pennachio C."/>
            <person name="Riley R."/>
            <person name="Schakwitz W."/>
            <person name="Umezawa K."/>
            <person name="Ohm R.A."/>
            <person name="Grigoriev I.V."/>
            <person name="Nagy L.G."/>
            <person name="Gibbons J."/>
            <person name="Hibbett D."/>
        </authorList>
    </citation>
    <scope>NUCLEOTIDE SEQUENCE [LARGE SCALE GENOMIC DNA]</scope>
    <source>
        <strain evidence="5">ALCF2SS1-6</strain>
    </source>
</reference>
<evidence type="ECO:0000256" key="1">
    <source>
        <dbReference type="ARBA" id="ARBA00006328"/>
    </source>
</evidence>